<protein>
    <submittedName>
        <fullName evidence="5">XRE family transcriptional regulator</fullName>
    </submittedName>
</protein>
<dbReference type="SMART" id="SM00530">
    <property type="entry name" value="HTH_XRE"/>
    <property type="match status" value="1"/>
</dbReference>
<dbReference type="PANTHER" id="PTHR46558">
    <property type="entry name" value="TRACRIPTIONAL REGULATORY PROTEIN-RELATED-RELATED"/>
    <property type="match status" value="1"/>
</dbReference>
<evidence type="ECO:0000256" key="1">
    <source>
        <dbReference type="ARBA" id="ARBA00023125"/>
    </source>
</evidence>
<dbReference type="PATRIC" id="fig|1131731.3.peg.1250"/>
<dbReference type="InterPro" id="IPR001387">
    <property type="entry name" value="Cro/C1-type_HTH"/>
</dbReference>
<accession>K6DIY1</accession>
<dbReference type="InterPro" id="IPR010982">
    <property type="entry name" value="Lambda_DNA-bd_dom_sf"/>
</dbReference>
<dbReference type="STRING" id="1131731.BAZO_06009"/>
<dbReference type="AlphaFoldDB" id="K6DIY1"/>
<evidence type="ECO:0000256" key="2">
    <source>
        <dbReference type="SAM" id="Coils"/>
    </source>
</evidence>
<name>K6DIY1_SCHAZ</name>
<keyword evidence="2" id="KW-0175">Coiled coil</keyword>
<dbReference type="PROSITE" id="PS50943">
    <property type="entry name" value="HTH_CROC1"/>
    <property type="match status" value="1"/>
</dbReference>
<dbReference type="RefSeq" id="WP_003330418.1">
    <property type="nucleotide sequence ID" value="NZ_AJLR01000042.1"/>
</dbReference>
<evidence type="ECO:0000256" key="3">
    <source>
        <dbReference type="SAM" id="MobiDB-lite"/>
    </source>
</evidence>
<dbReference type="Gene3D" id="1.10.260.40">
    <property type="entry name" value="lambda repressor-like DNA-binding domains"/>
    <property type="match status" value="1"/>
</dbReference>
<sequence length="180" mass="20778">MSLGELIKEYRKKADITAIDLAEKVGVSQSQISHIENGKRYPSMNVMERIIQVLGIPDDETSKYISISEQDEKDNNANNDKNDNKRNTGILAGKSFRTKLGKVTELQFTIETNIREDLIEESSEDEFKKIKRTFAFESPIIVNTIAEFMMNNKELKKLIVENLNNEIKRLREEYSVEDDE</sequence>
<gene>
    <name evidence="5" type="ORF">BAZO_06009</name>
</gene>
<evidence type="ECO:0000313" key="6">
    <source>
        <dbReference type="Proteomes" id="UP000006315"/>
    </source>
</evidence>
<feature type="coiled-coil region" evidence="2">
    <location>
        <begin position="153"/>
        <end position="180"/>
    </location>
</feature>
<dbReference type="EMBL" id="AJLR01000042">
    <property type="protein sequence ID" value="EKN68048.1"/>
    <property type="molecule type" value="Genomic_DNA"/>
</dbReference>
<proteinExistence type="predicted"/>
<dbReference type="GO" id="GO:0003677">
    <property type="term" value="F:DNA binding"/>
    <property type="evidence" value="ECO:0007669"/>
    <property type="project" value="UniProtKB-KW"/>
</dbReference>
<organism evidence="5 6">
    <name type="scientific">Schinkia azotoformans LMG 9581</name>
    <dbReference type="NCBI Taxonomy" id="1131731"/>
    <lineage>
        <taxon>Bacteria</taxon>
        <taxon>Bacillati</taxon>
        <taxon>Bacillota</taxon>
        <taxon>Bacilli</taxon>
        <taxon>Bacillales</taxon>
        <taxon>Bacillaceae</taxon>
        <taxon>Calidifontibacillus/Schinkia group</taxon>
        <taxon>Schinkia</taxon>
    </lineage>
</organism>
<reference evidence="5 6" key="1">
    <citation type="journal article" date="2012" name="Front. Microbiol.">
        <title>Redundancy and modularity in membrane-associated dissimilatory nitrate reduction in Bacillus.</title>
        <authorList>
            <person name="Heylen K."/>
            <person name="Keltjens J."/>
        </authorList>
    </citation>
    <scope>NUCLEOTIDE SEQUENCE [LARGE SCALE GENOMIC DNA]</scope>
    <source>
        <strain evidence="5 6">LMG 9581</strain>
    </source>
</reference>
<feature type="region of interest" description="Disordered" evidence="3">
    <location>
        <begin position="68"/>
        <end position="88"/>
    </location>
</feature>
<dbReference type="PANTHER" id="PTHR46558:SF11">
    <property type="entry name" value="HTH-TYPE TRANSCRIPTIONAL REGULATOR XRE"/>
    <property type="match status" value="1"/>
</dbReference>
<keyword evidence="6" id="KW-1185">Reference proteome</keyword>
<dbReference type="Pfam" id="PF01381">
    <property type="entry name" value="HTH_3"/>
    <property type="match status" value="1"/>
</dbReference>
<dbReference type="Proteomes" id="UP000006315">
    <property type="component" value="Unassembled WGS sequence"/>
</dbReference>
<keyword evidence="1" id="KW-0238">DNA-binding</keyword>
<feature type="domain" description="HTH cro/C1-type" evidence="4">
    <location>
        <begin position="7"/>
        <end position="61"/>
    </location>
</feature>
<dbReference type="CDD" id="cd00093">
    <property type="entry name" value="HTH_XRE"/>
    <property type="match status" value="1"/>
</dbReference>
<evidence type="ECO:0000313" key="5">
    <source>
        <dbReference type="EMBL" id="EKN68048.1"/>
    </source>
</evidence>
<evidence type="ECO:0000259" key="4">
    <source>
        <dbReference type="PROSITE" id="PS50943"/>
    </source>
</evidence>
<comment type="caution">
    <text evidence="5">The sequence shown here is derived from an EMBL/GenBank/DDBJ whole genome shotgun (WGS) entry which is preliminary data.</text>
</comment>
<dbReference type="SUPFAM" id="SSF47413">
    <property type="entry name" value="lambda repressor-like DNA-binding domains"/>
    <property type="match status" value="1"/>
</dbReference>